<protein>
    <recommendedName>
        <fullName evidence="2">ribonucleoside-diphosphate reductase</fullName>
        <ecNumber evidence="2">1.17.4.1</ecNumber>
    </recommendedName>
</protein>
<dbReference type="PROSITE" id="PS51161">
    <property type="entry name" value="ATP_CONE"/>
    <property type="match status" value="1"/>
</dbReference>
<dbReference type="CDD" id="cd01679">
    <property type="entry name" value="RNR_I"/>
    <property type="match status" value="1"/>
</dbReference>
<dbReference type="SUPFAM" id="SSF48168">
    <property type="entry name" value="R1 subunit of ribonucleotide reductase, N-terminal domain"/>
    <property type="match status" value="1"/>
</dbReference>
<dbReference type="GO" id="GO:0005524">
    <property type="term" value="F:ATP binding"/>
    <property type="evidence" value="ECO:0007669"/>
    <property type="project" value="UniProtKB-KW"/>
</dbReference>
<dbReference type="Pfam" id="PF02867">
    <property type="entry name" value="Ribonuc_red_lgC"/>
    <property type="match status" value="1"/>
</dbReference>
<dbReference type="SUPFAM" id="SSF51998">
    <property type="entry name" value="PFL-like glycyl radical enzymes"/>
    <property type="match status" value="1"/>
</dbReference>
<evidence type="ECO:0000256" key="7">
    <source>
        <dbReference type="ARBA" id="ARBA00023116"/>
    </source>
</evidence>
<evidence type="ECO:0000259" key="8">
    <source>
        <dbReference type="PROSITE" id="PS51161"/>
    </source>
</evidence>
<reference evidence="9" key="1">
    <citation type="journal article" date="2020" name="Nature">
        <title>Giant virus diversity and host interactions through global metagenomics.</title>
        <authorList>
            <person name="Schulz F."/>
            <person name="Roux S."/>
            <person name="Paez-Espino D."/>
            <person name="Jungbluth S."/>
            <person name="Walsh D.A."/>
            <person name="Denef V.J."/>
            <person name="McMahon K.D."/>
            <person name="Konstantinidis K.T."/>
            <person name="Eloe-Fadrosh E.A."/>
            <person name="Kyrpides N.C."/>
            <person name="Woyke T."/>
        </authorList>
    </citation>
    <scope>NUCLEOTIDE SEQUENCE</scope>
    <source>
        <strain evidence="9">GVMAG-M-3300023174-207</strain>
    </source>
</reference>
<dbReference type="PANTHER" id="PTHR11573">
    <property type="entry name" value="RIBONUCLEOSIDE-DIPHOSPHATE REDUCTASE LARGE CHAIN"/>
    <property type="match status" value="1"/>
</dbReference>
<dbReference type="InterPro" id="IPR008926">
    <property type="entry name" value="RNR_R1-su_N"/>
</dbReference>
<proteinExistence type="inferred from homology"/>
<dbReference type="InterPro" id="IPR000788">
    <property type="entry name" value="RNR_lg_C"/>
</dbReference>
<dbReference type="EMBL" id="MN739629">
    <property type="protein sequence ID" value="QHT16974.1"/>
    <property type="molecule type" value="Genomic_DNA"/>
</dbReference>
<dbReference type="GO" id="GO:0004748">
    <property type="term" value="F:ribonucleoside-diphosphate reductase activity, thioredoxin disulfide as acceptor"/>
    <property type="evidence" value="ECO:0007669"/>
    <property type="project" value="UniProtKB-EC"/>
</dbReference>
<evidence type="ECO:0000313" key="9">
    <source>
        <dbReference type="EMBL" id="QHT16974.1"/>
    </source>
</evidence>
<evidence type="ECO:0000256" key="3">
    <source>
        <dbReference type="ARBA" id="ARBA00022533"/>
    </source>
</evidence>
<dbReference type="GO" id="GO:0005971">
    <property type="term" value="C:ribonucleoside-diphosphate reductase complex"/>
    <property type="evidence" value="ECO:0007669"/>
    <property type="project" value="TreeGrafter"/>
</dbReference>
<keyword evidence="3" id="KW-0021">Allosteric enzyme</keyword>
<dbReference type="PRINTS" id="PR01183">
    <property type="entry name" value="RIBORDTASEM1"/>
</dbReference>
<dbReference type="InterPro" id="IPR013346">
    <property type="entry name" value="NrdE_NrdA_C"/>
</dbReference>
<accession>A0A6C0DKZ0</accession>
<dbReference type="InterPro" id="IPR005144">
    <property type="entry name" value="ATP-cone_dom"/>
</dbReference>
<evidence type="ECO:0000256" key="6">
    <source>
        <dbReference type="ARBA" id="ARBA00023002"/>
    </source>
</evidence>
<dbReference type="InterPro" id="IPR013509">
    <property type="entry name" value="RNR_lsu_N"/>
</dbReference>
<evidence type="ECO:0000256" key="2">
    <source>
        <dbReference type="ARBA" id="ARBA00012274"/>
    </source>
</evidence>
<dbReference type="Pfam" id="PF00317">
    <property type="entry name" value="Ribonuc_red_lgN"/>
    <property type="match status" value="1"/>
</dbReference>
<dbReference type="PANTHER" id="PTHR11573:SF6">
    <property type="entry name" value="RIBONUCLEOSIDE-DIPHOSPHATE REDUCTASE LARGE SUBUNIT"/>
    <property type="match status" value="1"/>
</dbReference>
<comment type="similarity">
    <text evidence="1">Belongs to the ribonucleoside diphosphate reductase large chain family.</text>
</comment>
<dbReference type="UniPathway" id="UPA00326"/>
<evidence type="ECO:0000256" key="4">
    <source>
        <dbReference type="ARBA" id="ARBA00022741"/>
    </source>
</evidence>
<evidence type="ECO:0000256" key="1">
    <source>
        <dbReference type="ARBA" id="ARBA00010406"/>
    </source>
</evidence>
<evidence type="ECO:0000256" key="5">
    <source>
        <dbReference type="ARBA" id="ARBA00022840"/>
    </source>
</evidence>
<keyword evidence="5" id="KW-0067">ATP-binding</keyword>
<dbReference type="AlphaFoldDB" id="A0A6C0DKZ0"/>
<dbReference type="Gene3D" id="3.20.70.20">
    <property type="match status" value="1"/>
</dbReference>
<dbReference type="GO" id="GO:0009263">
    <property type="term" value="P:deoxyribonucleotide biosynthetic process"/>
    <property type="evidence" value="ECO:0007669"/>
    <property type="project" value="UniProtKB-KW"/>
</dbReference>
<keyword evidence="7" id="KW-0215">Deoxyribonucleotide synthesis</keyword>
<feature type="domain" description="ATP-cone" evidence="8">
    <location>
        <begin position="1"/>
        <end position="89"/>
    </location>
</feature>
<sequence>MFVINRKNEREAIRYDKITDRNVELSLGLNVNPAYLSKLVIESLKDGMTTSEIDELSAETSFFMSTYEPDYDILATRISVSNLHKQTLSSFSETVKKLYYHKDENTGRTSNIISEAFVSFVEANSSLLDEKMDYSRDYNYNYFGFKTLCRMYLHKINGKIVERPQHMLMRVAVCIHLGNIDKVFETYEEMSKGTFTHASPTLFNAGSKRAQLASCFLLKCEDDLEHIYDTNKRSALISKYGGGIGIDITNVRCKGSIIHANNGKSDGLIPMCKVFNATANYCNQQGRRKGSIAMYLQPWHPDILEFLALRYNNPPEELRARELFTAMWIPDIFMRRVEADEMWSLIDPNVVRELCDTYGEEFDNIYEQSEKEGKFVKRVKAREVWKEILHSQQETGLPYISYKDSINRKSNQMNIGIIRSSNLCQEIMEFTDTNSISTCNLASISLPSFIKDGKYNFLELGRVTKIAVKNLNNVIDRTYYPVVEAERNNLAYRPIGLGIQGLADVFSMFKLPWGSENATKLNRLISEVMYYYALEASHEFSFENEKVYSAFEGSPVSKGILQYDMWGVEPLTKEGVEIFGESLKLDWEGLKEKCKKGVSNSLLIALMPTATSSQILGNNECFEPVTSNIYTRSTNSGDYIIVNKHLARDLKSVGLWTKDIVNKIIENNGSVQSIDEIPAEIKEVYKTVWEISQKIVIDYAADRSPFVDQSQSMNIFIDQPSYAKLSSMHLYGWKKGLKTGSYYIRSKPSRDAVKFTILKEKKVEGKKYVKDGKEYICNDEVCVACSS</sequence>
<keyword evidence="6" id="KW-0560">Oxidoreductase</keyword>
<dbReference type="InterPro" id="IPR039718">
    <property type="entry name" value="Rrm1"/>
</dbReference>
<organism evidence="9">
    <name type="scientific">viral metagenome</name>
    <dbReference type="NCBI Taxonomy" id="1070528"/>
    <lineage>
        <taxon>unclassified sequences</taxon>
        <taxon>metagenomes</taxon>
        <taxon>organismal metagenomes</taxon>
    </lineage>
</organism>
<name>A0A6C0DKZ0_9ZZZZ</name>
<dbReference type="NCBIfam" id="TIGR02506">
    <property type="entry name" value="NrdE_NrdA"/>
    <property type="match status" value="1"/>
</dbReference>
<keyword evidence="4" id="KW-0547">Nucleotide-binding</keyword>
<dbReference type="EC" id="1.17.4.1" evidence="2"/>